<keyword evidence="2" id="KW-0904">Protein phosphatase</keyword>
<proteinExistence type="predicted"/>
<dbReference type="PROSITE" id="PS50056">
    <property type="entry name" value="TYR_PHOSPHATASE_2"/>
    <property type="match status" value="1"/>
</dbReference>
<evidence type="ECO:0000313" key="9">
    <source>
        <dbReference type="Proteomes" id="UP000436088"/>
    </source>
</evidence>
<dbReference type="SUPFAM" id="SSF53098">
    <property type="entry name" value="Ribonuclease H-like"/>
    <property type="match status" value="1"/>
</dbReference>
<dbReference type="InterPro" id="IPR055183">
    <property type="entry name" value="PTEN2A/B_C2"/>
</dbReference>
<organism evidence="8 9">
    <name type="scientific">Hibiscus syriacus</name>
    <name type="common">Rose of Sharon</name>
    <dbReference type="NCBI Taxonomy" id="106335"/>
    <lineage>
        <taxon>Eukaryota</taxon>
        <taxon>Viridiplantae</taxon>
        <taxon>Streptophyta</taxon>
        <taxon>Embryophyta</taxon>
        <taxon>Tracheophyta</taxon>
        <taxon>Spermatophyta</taxon>
        <taxon>Magnoliopsida</taxon>
        <taxon>eudicotyledons</taxon>
        <taxon>Gunneridae</taxon>
        <taxon>Pentapetalae</taxon>
        <taxon>rosids</taxon>
        <taxon>malvids</taxon>
        <taxon>Malvales</taxon>
        <taxon>Malvaceae</taxon>
        <taxon>Malvoideae</taxon>
        <taxon>Hibiscus</taxon>
    </lineage>
</organism>
<dbReference type="PANTHER" id="PTHR12305">
    <property type="entry name" value="PHOSPHATASE WITH HOMOLOGY TO TENSIN"/>
    <property type="match status" value="1"/>
</dbReference>
<keyword evidence="9" id="KW-1185">Reference proteome</keyword>
<feature type="compositionally biased region" description="Polar residues" evidence="3">
    <location>
        <begin position="852"/>
        <end position="900"/>
    </location>
</feature>
<feature type="domain" description="C2" evidence="4">
    <location>
        <begin position="895"/>
        <end position="1012"/>
    </location>
</feature>
<dbReference type="InterPro" id="IPR036397">
    <property type="entry name" value="RNaseH_sf"/>
</dbReference>
<evidence type="ECO:0000259" key="4">
    <source>
        <dbReference type="PROSITE" id="PS50004"/>
    </source>
</evidence>
<dbReference type="PROSITE" id="PS50004">
    <property type="entry name" value="C2"/>
    <property type="match status" value="1"/>
</dbReference>
<dbReference type="InterPro" id="IPR029021">
    <property type="entry name" value="Prot-tyrosine_phosphatase-like"/>
</dbReference>
<name>A0A6A2Z403_HIBSY</name>
<dbReference type="InterPro" id="IPR035892">
    <property type="entry name" value="C2_domain_sf"/>
</dbReference>
<evidence type="ECO:0000313" key="8">
    <source>
        <dbReference type="EMBL" id="KAE8686457.1"/>
    </source>
</evidence>
<dbReference type="InterPro" id="IPR014020">
    <property type="entry name" value="Tensin_C2-dom"/>
</dbReference>
<dbReference type="SUPFAM" id="SSF49562">
    <property type="entry name" value="C2 domain (Calcium/lipid-binding domain, CaLB)"/>
    <property type="match status" value="1"/>
</dbReference>
<dbReference type="InterPro" id="IPR012337">
    <property type="entry name" value="RNaseH-like_sf"/>
</dbReference>
<dbReference type="InterPro" id="IPR029023">
    <property type="entry name" value="Tensin_phosphatase"/>
</dbReference>
<dbReference type="CDD" id="cd00030">
    <property type="entry name" value="C2"/>
    <property type="match status" value="1"/>
</dbReference>
<dbReference type="Proteomes" id="UP000436088">
    <property type="component" value="Unassembled WGS sequence"/>
</dbReference>
<dbReference type="PROSITE" id="PS51182">
    <property type="entry name" value="C2_TENSIN"/>
    <property type="match status" value="1"/>
</dbReference>
<feature type="domain" description="Phosphatase tensin-type" evidence="6">
    <location>
        <begin position="455"/>
        <end position="654"/>
    </location>
</feature>
<reference evidence="8" key="1">
    <citation type="submission" date="2019-09" db="EMBL/GenBank/DDBJ databases">
        <title>Draft genome information of white flower Hibiscus syriacus.</title>
        <authorList>
            <person name="Kim Y.-M."/>
        </authorList>
    </citation>
    <scope>NUCLEOTIDE SEQUENCE [LARGE SCALE GENOMIC DNA]</scope>
    <source>
        <strain evidence="8">YM2019G1</strain>
    </source>
</reference>
<dbReference type="EMBL" id="VEPZ02001216">
    <property type="protein sequence ID" value="KAE8686457.1"/>
    <property type="molecule type" value="Genomic_DNA"/>
</dbReference>
<protein>
    <submittedName>
        <fullName evidence="8">Calcium-dependent lipid-binding family protein isoform 1</fullName>
    </submittedName>
</protein>
<dbReference type="SUPFAM" id="SSF54160">
    <property type="entry name" value="Chromo domain-like"/>
    <property type="match status" value="1"/>
</dbReference>
<dbReference type="SUPFAM" id="SSF52799">
    <property type="entry name" value="(Phosphotyrosine protein) phosphatases II"/>
    <property type="match status" value="1"/>
</dbReference>
<dbReference type="Gene3D" id="3.30.420.10">
    <property type="entry name" value="Ribonuclease H-like superfamily/Ribonuclease H"/>
    <property type="match status" value="1"/>
</dbReference>
<dbReference type="PANTHER" id="PTHR12305:SF96">
    <property type="entry name" value="PHOSPHATIDYLINOSITOL 3,4,5-TRISPHOSPHATE 3-PHOSPHATASE AND PROTEIN-TYROSINE-PHOSPHATASE PTEN2A"/>
    <property type="match status" value="1"/>
</dbReference>
<feature type="domain" description="C2 tensin-type" evidence="7">
    <location>
        <begin position="661"/>
        <end position="791"/>
    </location>
</feature>
<dbReference type="InterPro" id="IPR016197">
    <property type="entry name" value="Chromo-like_dom_sf"/>
</dbReference>
<evidence type="ECO:0000259" key="7">
    <source>
        <dbReference type="PROSITE" id="PS51182"/>
    </source>
</evidence>
<evidence type="ECO:0000256" key="3">
    <source>
        <dbReference type="SAM" id="MobiDB-lite"/>
    </source>
</evidence>
<dbReference type="InterPro" id="IPR016130">
    <property type="entry name" value="Tyr_Pase_AS"/>
</dbReference>
<sequence length="1139" mass="129062">MIGPLKAVIHLPRQSEDQHPLECLHSQWDLELGDLTRAKSDNVHIVEGTIRGYRYASVILRGRGRYRGRSQLESSTPQEIHSIAWVYNLKTSKDRDDPKIIAVTFQLYGNNVFIVIDSGSTYSYIYRHSARVNMVYRGCPIRIRGIEFIANLMELPFDEFEGIEEIPIVREFSDVFPIELPGLPPDREVEFQIESDASHNGLGCVLMQEAKVVAYASRLSLRGDDAICVELTLKPSWLDRIKELQRRLVIPDDDELKEDLLTEAHCSPLTMHPRGNKIKSKLSNRFRQDYCNQCLFVSGNGIILNKSAHFIPVRVDFTMDKFTSRFWKSLHKVLGTQLNFSIAFHPQTDGQSKGTIQILEDMLRACVIEFKGSWERYLPLAEFAYSNSYQSSIKMAPYEALYGRRCRTPLNWFELKDKEVLGLELIEKVGISTGVALEMEKIHNVFHVSMLRKYRSDPSHIMTPEEIKIQPDLTYEEEPVRILAHEIKQLRNKNIPLVKVLWRNHKVEEATWEHIERNLVLEPSKEYDQVKASKAKIYAPRLGSRQRGPKIWVHEVASFPFDDHNCPPIRLIISFCRSDYSWLKEDIENVVVVHCKAGMARTGLMISRVQPSFFPTAEESMDYYNQKRCVDGKGLVLPSQIRYVKYFERILTCFNGEDQRGRRCILRGFQLLRCPYWIRPSITVSDHNALYCPKIRVPFSLYNHHELQYFLLLLVFSSPQRIINVPMISLQKIFGLAHRRSYGFCFAWGACWLNTTIIENRTILKTSDLDGFDKRKLPSPGFQVEVVLVDYSDPVLSKPPTKTASNKPEESAGTSASAANGGAAAPSSNDKDPGYNNKDDVFSDGEAEESRSSTNRQQNSATTTKSETSTDADQVTSLVHSTEQASLGSANAQQTHTTSNPIKDAATATAAGTEGITVVACKKLKDTEWLSRQDPYVSLEYGSSKYRTQTCTDGGKMPIFQEKFTFSLIEGIKEMHAVVWNSNTLHIDDFIGYVRVQLRKVISHGFDDNFWPLQTKTGRFAGEVHLIMHYPNARHKASRYNQPSAPPAYPAAAAQPPAYNIPPPTAATPCPALPAGYPAPSYPGAYPPPMYHPAPDPYSAYPPPPGPYPPTSHYYPAPDPLEDQKIVTPRSEFDLNPVI</sequence>
<dbReference type="Pfam" id="PF00168">
    <property type="entry name" value="C2"/>
    <property type="match status" value="1"/>
</dbReference>
<evidence type="ECO:0000256" key="2">
    <source>
        <dbReference type="ARBA" id="ARBA00022912"/>
    </source>
</evidence>
<dbReference type="InterPro" id="IPR000387">
    <property type="entry name" value="Tyr_Pase_dom"/>
</dbReference>
<evidence type="ECO:0000259" key="5">
    <source>
        <dbReference type="PROSITE" id="PS50056"/>
    </source>
</evidence>
<feature type="domain" description="Tyrosine specific protein phosphatases" evidence="5">
    <location>
        <begin position="591"/>
        <end position="606"/>
    </location>
</feature>
<accession>A0A6A2Z403</accession>
<dbReference type="Pfam" id="PF22918">
    <property type="entry name" value="PTEN2_C2"/>
    <property type="match status" value="1"/>
</dbReference>
<dbReference type="GO" id="GO:0003676">
    <property type="term" value="F:nucleic acid binding"/>
    <property type="evidence" value="ECO:0007669"/>
    <property type="project" value="InterPro"/>
</dbReference>
<comment type="caution">
    <text evidence="8">The sequence shown here is derived from an EMBL/GenBank/DDBJ whole genome shotgun (WGS) entry which is preliminary data.</text>
</comment>
<dbReference type="SMART" id="SM00239">
    <property type="entry name" value="C2"/>
    <property type="match status" value="1"/>
</dbReference>
<evidence type="ECO:0000259" key="6">
    <source>
        <dbReference type="PROSITE" id="PS51181"/>
    </source>
</evidence>
<dbReference type="AlphaFoldDB" id="A0A6A2Z403"/>
<evidence type="ECO:0000256" key="1">
    <source>
        <dbReference type="ARBA" id="ARBA00022801"/>
    </source>
</evidence>
<dbReference type="GO" id="GO:0004721">
    <property type="term" value="F:phosphoprotein phosphatase activity"/>
    <property type="evidence" value="ECO:0007669"/>
    <property type="project" value="UniProtKB-KW"/>
</dbReference>
<dbReference type="GO" id="GO:0016314">
    <property type="term" value="F:phosphatidylinositol-3,4,5-trisphosphate 3-phosphatase activity"/>
    <property type="evidence" value="ECO:0007669"/>
    <property type="project" value="TreeGrafter"/>
</dbReference>
<dbReference type="Gene3D" id="3.90.190.10">
    <property type="entry name" value="Protein tyrosine phosphatase superfamily"/>
    <property type="match status" value="1"/>
</dbReference>
<dbReference type="PROSITE" id="PS51181">
    <property type="entry name" value="PPASE_TENSIN"/>
    <property type="match status" value="1"/>
</dbReference>
<keyword evidence="1" id="KW-0378">Hydrolase</keyword>
<feature type="region of interest" description="Disordered" evidence="3">
    <location>
        <begin position="1096"/>
        <end position="1123"/>
    </location>
</feature>
<gene>
    <name evidence="8" type="ORF">F3Y22_tig00111061pilonHSYRG00074</name>
</gene>
<dbReference type="InterPro" id="IPR051281">
    <property type="entry name" value="Dual-spec_lipid-protein_phosph"/>
</dbReference>
<dbReference type="GO" id="GO:0005829">
    <property type="term" value="C:cytosol"/>
    <property type="evidence" value="ECO:0007669"/>
    <property type="project" value="TreeGrafter"/>
</dbReference>
<feature type="compositionally biased region" description="Basic and acidic residues" evidence="3">
    <location>
        <begin position="829"/>
        <end position="841"/>
    </location>
</feature>
<feature type="compositionally biased region" description="Low complexity" evidence="3">
    <location>
        <begin position="811"/>
        <end position="828"/>
    </location>
</feature>
<dbReference type="PROSITE" id="PS00383">
    <property type="entry name" value="TYR_PHOSPHATASE_1"/>
    <property type="match status" value="1"/>
</dbReference>
<dbReference type="Gene3D" id="2.60.40.150">
    <property type="entry name" value="C2 domain"/>
    <property type="match status" value="1"/>
</dbReference>
<dbReference type="InterPro" id="IPR000008">
    <property type="entry name" value="C2_dom"/>
</dbReference>
<feature type="compositionally biased region" description="Pro residues" evidence="3">
    <location>
        <begin position="1096"/>
        <end position="1110"/>
    </location>
</feature>
<feature type="region of interest" description="Disordered" evidence="3">
    <location>
        <begin position="797"/>
        <end position="900"/>
    </location>
</feature>